<evidence type="ECO:0000256" key="7">
    <source>
        <dbReference type="ARBA" id="ARBA00048741"/>
    </source>
</evidence>
<dbReference type="Pfam" id="PF00733">
    <property type="entry name" value="Asn_synthase"/>
    <property type="match status" value="1"/>
</dbReference>
<dbReference type="PANTHER" id="PTHR43284">
    <property type="entry name" value="ASPARAGINE SYNTHETASE (GLUTAMINE-HYDROLYZING)"/>
    <property type="match status" value="1"/>
</dbReference>
<protein>
    <recommendedName>
        <fullName evidence="3">asparagine synthase (glutamine-hydrolyzing)</fullName>
        <ecNumber evidence="3">6.3.5.4</ecNumber>
    </recommendedName>
</protein>
<evidence type="ECO:0000256" key="6">
    <source>
        <dbReference type="ARBA" id="ARBA00022962"/>
    </source>
</evidence>
<dbReference type="Gene3D" id="3.40.50.620">
    <property type="entry name" value="HUPs"/>
    <property type="match status" value="1"/>
</dbReference>
<dbReference type="PIRSF" id="PIRSF001589">
    <property type="entry name" value="Asn_synthetase_glu-h"/>
    <property type="match status" value="1"/>
</dbReference>
<sequence length="632" mass="72254">MCGITGVFNYNSDRPIDPESLNRMCASIAHRGPDDQGMFFDNDARIGLGHRRLSIIDLATGAQPMSSADKNIWIVFNGEIYNFPELKKELIAGGFRFKTTSDTEVIIYLYQAYREKALERLNGIFALAIYDKKERSLLLARDKFGVKPLYYHDDGQRISFGSEIKTILQDKTFTRNIDLQALDNYLTFRYSPSPQTLIQGINKLPPGHCLKIMPGREPWQSRFDNKAPKTDRTIKESDAIARYQELLENAVKRQMISDVPVGLFLSGGVDSAVLGTLMQKNHDGKLKTFSIGFRGKGDHNELDDARKTARWIGSEHHEMLLEKKEYLDFFARSFYYVEEPVAETTIPALYYVSKLAARDLKVVLAGQGADEPMAGYPRYFGISLILKYPRLWKNGLVKSLIANLPRNERAKRTAYAGGFDQELDRFLAVHTIFTPEQKIFLVREPPAAVRADSARTLMADLYGRTSSLSDPLSKLLYIDARMNLSDDLLLFNDKMAMANSLEMRVPYLDLELMDFLESLPVNLKLRGRTGKYIHKKAAGKWLPGEIINRKKRGFATPMDQWLQSGLSDTAKRLFALPDSACRQYFNLDYINGLIDSHIKRRHNYQRHIFMLLSFEIWHKTFFENKEVDIGAN</sequence>
<dbReference type="GO" id="GO:0005524">
    <property type="term" value="F:ATP binding"/>
    <property type="evidence" value="ECO:0007669"/>
    <property type="project" value="UniProtKB-KW"/>
</dbReference>
<evidence type="ECO:0000256" key="8">
    <source>
        <dbReference type="PIRSR" id="PIRSR001589-1"/>
    </source>
</evidence>
<dbReference type="GO" id="GO:0004066">
    <property type="term" value="F:asparagine synthase (glutamine-hydrolyzing) activity"/>
    <property type="evidence" value="ECO:0007669"/>
    <property type="project" value="UniProtKB-EC"/>
</dbReference>
<dbReference type="Gene3D" id="3.60.20.10">
    <property type="entry name" value="Glutamine Phosphoribosylpyrophosphate, subunit 1, domain 1"/>
    <property type="match status" value="1"/>
</dbReference>
<gene>
    <name evidence="11" type="ORF">A2024_08175</name>
</gene>
<comment type="caution">
    <text evidence="11">The sequence shown here is derived from an EMBL/GenBank/DDBJ whole genome shotgun (WGS) entry which is preliminary data.</text>
</comment>
<feature type="binding site" evidence="9">
    <location>
        <position position="102"/>
    </location>
    <ligand>
        <name>L-glutamine</name>
        <dbReference type="ChEBI" id="CHEBI:58359"/>
    </ligand>
</feature>
<name>A0A1F5R120_9BACT</name>
<accession>A0A1F5R120</accession>
<dbReference type="InterPro" id="IPR017932">
    <property type="entry name" value="GATase_2_dom"/>
</dbReference>
<dbReference type="PROSITE" id="PS51278">
    <property type="entry name" value="GATASE_TYPE_2"/>
    <property type="match status" value="1"/>
</dbReference>
<reference evidence="11 12" key="1">
    <citation type="journal article" date="2016" name="Nat. Commun.">
        <title>Thousands of microbial genomes shed light on interconnected biogeochemical processes in an aquifer system.</title>
        <authorList>
            <person name="Anantharaman K."/>
            <person name="Brown C.T."/>
            <person name="Hug L.A."/>
            <person name="Sharon I."/>
            <person name="Castelle C.J."/>
            <person name="Probst A.J."/>
            <person name="Thomas B.C."/>
            <person name="Singh A."/>
            <person name="Wilkins M.J."/>
            <person name="Karaoz U."/>
            <person name="Brodie E.L."/>
            <person name="Williams K.H."/>
            <person name="Hubbard S.S."/>
            <person name="Banfield J.F."/>
        </authorList>
    </citation>
    <scope>NUCLEOTIDE SEQUENCE [LARGE SCALE GENOMIC DNA]</scope>
</reference>
<dbReference type="Proteomes" id="UP000177230">
    <property type="component" value="Unassembled WGS sequence"/>
</dbReference>
<dbReference type="GO" id="GO:0005829">
    <property type="term" value="C:cytosol"/>
    <property type="evidence" value="ECO:0007669"/>
    <property type="project" value="TreeGrafter"/>
</dbReference>
<comment type="pathway">
    <text evidence="1">Amino-acid biosynthesis; L-asparagine biosynthesis; L-asparagine from L-aspartate (L-Gln route): step 1/1.</text>
</comment>
<keyword evidence="4 9" id="KW-0547">Nucleotide-binding</keyword>
<keyword evidence="6 8" id="KW-0315">Glutamine amidotransferase</keyword>
<keyword evidence="8" id="KW-0061">Asparagine biosynthesis</keyword>
<feature type="binding site" evidence="9">
    <location>
        <position position="291"/>
    </location>
    <ligand>
        <name>ATP</name>
        <dbReference type="ChEBI" id="CHEBI:30616"/>
    </ligand>
</feature>
<dbReference type="SUPFAM" id="SSF52402">
    <property type="entry name" value="Adenine nucleotide alpha hydrolases-like"/>
    <property type="match status" value="1"/>
</dbReference>
<dbReference type="InterPro" id="IPR001962">
    <property type="entry name" value="Asn_synthase"/>
</dbReference>
<evidence type="ECO:0000256" key="9">
    <source>
        <dbReference type="PIRSR" id="PIRSR001589-2"/>
    </source>
</evidence>
<dbReference type="CDD" id="cd01991">
    <property type="entry name" value="Asn_synthase_B_C"/>
    <property type="match status" value="1"/>
</dbReference>
<evidence type="ECO:0000259" key="10">
    <source>
        <dbReference type="PROSITE" id="PS51278"/>
    </source>
</evidence>
<evidence type="ECO:0000313" key="11">
    <source>
        <dbReference type="EMBL" id="OGF08145.1"/>
    </source>
</evidence>
<dbReference type="SUPFAM" id="SSF56235">
    <property type="entry name" value="N-terminal nucleophile aminohydrolases (Ntn hydrolases)"/>
    <property type="match status" value="1"/>
</dbReference>
<dbReference type="EC" id="6.3.5.4" evidence="3"/>
<keyword evidence="5 9" id="KW-0067">ATP-binding</keyword>
<organism evidence="11 12">
    <name type="scientific">Candidatus Edwardsbacteria bacterium GWF2_54_11</name>
    <dbReference type="NCBI Taxonomy" id="1817851"/>
    <lineage>
        <taxon>Bacteria</taxon>
        <taxon>Candidatus Edwardsiibacteriota</taxon>
    </lineage>
</organism>
<keyword evidence="8" id="KW-0028">Amino-acid biosynthesis</keyword>
<dbReference type="InterPro" id="IPR014729">
    <property type="entry name" value="Rossmann-like_a/b/a_fold"/>
</dbReference>
<proteinExistence type="inferred from homology"/>
<dbReference type="PANTHER" id="PTHR43284:SF1">
    <property type="entry name" value="ASPARAGINE SYNTHETASE"/>
    <property type="match status" value="1"/>
</dbReference>
<dbReference type="Pfam" id="PF13537">
    <property type="entry name" value="GATase_7"/>
    <property type="match status" value="1"/>
</dbReference>
<evidence type="ECO:0000256" key="3">
    <source>
        <dbReference type="ARBA" id="ARBA00012737"/>
    </source>
</evidence>
<evidence type="ECO:0000256" key="4">
    <source>
        <dbReference type="ARBA" id="ARBA00022741"/>
    </source>
</evidence>
<dbReference type="AlphaFoldDB" id="A0A1F5R120"/>
<feature type="domain" description="Glutamine amidotransferase type-2" evidence="10">
    <location>
        <begin position="2"/>
        <end position="215"/>
    </location>
</feature>
<dbReference type="InterPro" id="IPR029055">
    <property type="entry name" value="Ntn_hydrolases_N"/>
</dbReference>
<dbReference type="NCBIfam" id="TIGR01536">
    <property type="entry name" value="asn_synth_AEB"/>
    <property type="match status" value="1"/>
</dbReference>
<dbReference type="InterPro" id="IPR033738">
    <property type="entry name" value="AsnB_N"/>
</dbReference>
<evidence type="ECO:0000256" key="1">
    <source>
        <dbReference type="ARBA" id="ARBA00005187"/>
    </source>
</evidence>
<comment type="catalytic activity">
    <reaction evidence="7">
        <text>L-aspartate + L-glutamine + ATP + H2O = L-asparagine + L-glutamate + AMP + diphosphate + H(+)</text>
        <dbReference type="Rhea" id="RHEA:12228"/>
        <dbReference type="ChEBI" id="CHEBI:15377"/>
        <dbReference type="ChEBI" id="CHEBI:15378"/>
        <dbReference type="ChEBI" id="CHEBI:29985"/>
        <dbReference type="ChEBI" id="CHEBI:29991"/>
        <dbReference type="ChEBI" id="CHEBI:30616"/>
        <dbReference type="ChEBI" id="CHEBI:33019"/>
        <dbReference type="ChEBI" id="CHEBI:58048"/>
        <dbReference type="ChEBI" id="CHEBI:58359"/>
        <dbReference type="ChEBI" id="CHEBI:456215"/>
        <dbReference type="EC" id="6.3.5.4"/>
    </reaction>
</comment>
<dbReference type="InterPro" id="IPR006426">
    <property type="entry name" value="Asn_synth_AEB"/>
</dbReference>
<dbReference type="GO" id="GO:0006529">
    <property type="term" value="P:asparagine biosynthetic process"/>
    <property type="evidence" value="ECO:0007669"/>
    <property type="project" value="UniProtKB-KW"/>
</dbReference>
<evidence type="ECO:0000256" key="2">
    <source>
        <dbReference type="ARBA" id="ARBA00005752"/>
    </source>
</evidence>
<feature type="active site" description="For GATase activity" evidence="8">
    <location>
        <position position="2"/>
    </location>
</feature>
<dbReference type="CDD" id="cd00712">
    <property type="entry name" value="AsnB"/>
    <property type="match status" value="1"/>
</dbReference>
<evidence type="ECO:0000256" key="5">
    <source>
        <dbReference type="ARBA" id="ARBA00022840"/>
    </source>
</evidence>
<evidence type="ECO:0000313" key="12">
    <source>
        <dbReference type="Proteomes" id="UP000177230"/>
    </source>
</evidence>
<comment type="similarity">
    <text evidence="2">Belongs to the asparagine synthetase family.</text>
</comment>
<dbReference type="EMBL" id="MFFM01000048">
    <property type="protein sequence ID" value="OGF08145.1"/>
    <property type="molecule type" value="Genomic_DNA"/>
</dbReference>
<dbReference type="InterPro" id="IPR051786">
    <property type="entry name" value="ASN_synthetase/amidase"/>
</dbReference>